<organism evidence="1 2">
    <name type="scientific">Dreissena polymorpha</name>
    <name type="common">Zebra mussel</name>
    <name type="synonym">Mytilus polymorpha</name>
    <dbReference type="NCBI Taxonomy" id="45954"/>
    <lineage>
        <taxon>Eukaryota</taxon>
        <taxon>Metazoa</taxon>
        <taxon>Spiralia</taxon>
        <taxon>Lophotrochozoa</taxon>
        <taxon>Mollusca</taxon>
        <taxon>Bivalvia</taxon>
        <taxon>Autobranchia</taxon>
        <taxon>Heteroconchia</taxon>
        <taxon>Euheterodonta</taxon>
        <taxon>Imparidentia</taxon>
        <taxon>Neoheterodontei</taxon>
        <taxon>Myida</taxon>
        <taxon>Dreissenoidea</taxon>
        <taxon>Dreissenidae</taxon>
        <taxon>Dreissena</taxon>
    </lineage>
</organism>
<reference evidence="1" key="2">
    <citation type="submission" date="2020-11" db="EMBL/GenBank/DDBJ databases">
        <authorList>
            <person name="McCartney M.A."/>
            <person name="Auch B."/>
            <person name="Kono T."/>
            <person name="Mallez S."/>
            <person name="Becker A."/>
            <person name="Gohl D.M."/>
            <person name="Silverstein K.A.T."/>
            <person name="Koren S."/>
            <person name="Bechman K.B."/>
            <person name="Herman A."/>
            <person name="Abrahante J.E."/>
            <person name="Garbe J."/>
        </authorList>
    </citation>
    <scope>NUCLEOTIDE SEQUENCE</scope>
    <source>
        <strain evidence="1">Duluth1</strain>
        <tissue evidence="1">Whole animal</tissue>
    </source>
</reference>
<evidence type="ECO:0000313" key="1">
    <source>
        <dbReference type="EMBL" id="KAH3865862.1"/>
    </source>
</evidence>
<keyword evidence="2" id="KW-1185">Reference proteome</keyword>
<accession>A0A9D4RGK6</accession>
<comment type="caution">
    <text evidence="1">The sequence shown here is derived from an EMBL/GenBank/DDBJ whole genome shotgun (WGS) entry which is preliminary data.</text>
</comment>
<proteinExistence type="predicted"/>
<dbReference type="PANTHER" id="PTHR46880">
    <property type="entry name" value="RAS-ASSOCIATING DOMAIN-CONTAINING PROTEIN"/>
    <property type="match status" value="1"/>
</dbReference>
<dbReference type="Proteomes" id="UP000828390">
    <property type="component" value="Unassembled WGS sequence"/>
</dbReference>
<protein>
    <submittedName>
        <fullName evidence="1">Uncharacterized protein</fullName>
    </submittedName>
</protein>
<sequence>MAVFKHIQQVYGEVPLTLTRAATTRWLSHLQAAARFVSRYVCILDTLDSLFAEKRDPEIQGIRACITEKRTVATILLLCDILKPVNMLSLYLQEATVNFSELPAHVSNTTGHLSSLIELYTTFAGNLENSDTEFAKSEHLFFEIDERTDLQRRMRRGAMPHITPDTFLTETGIPLIHDLIKEIEDAFSTGDPVLTAFGFFNPMNLPESVADLPQYGQESIRKLVDFYTTPRRDVFEGHVTEMPAIFDPLILESELKTVKPQLYMLRS</sequence>
<dbReference type="AlphaFoldDB" id="A0A9D4RGK6"/>
<dbReference type="EMBL" id="JAIWYP010000002">
    <property type="protein sequence ID" value="KAH3865862.1"/>
    <property type="molecule type" value="Genomic_DNA"/>
</dbReference>
<dbReference type="PANTHER" id="PTHR46880:SF5">
    <property type="entry name" value="DUF4371 DOMAIN-CONTAINING PROTEIN"/>
    <property type="match status" value="1"/>
</dbReference>
<reference evidence="1" key="1">
    <citation type="journal article" date="2019" name="bioRxiv">
        <title>The Genome of the Zebra Mussel, Dreissena polymorpha: A Resource for Invasive Species Research.</title>
        <authorList>
            <person name="McCartney M.A."/>
            <person name="Auch B."/>
            <person name="Kono T."/>
            <person name="Mallez S."/>
            <person name="Zhang Y."/>
            <person name="Obille A."/>
            <person name="Becker A."/>
            <person name="Abrahante J.E."/>
            <person name="Garbe J."/>
            <person name="Badalamenti J.P."/>
            <person name="Herman A."/>
            <person name="Mangelson H."/>
            <person name="Liachko I."/>
            <person name="Sullivan S."/>
            <person name="Sone E.D."/>
            <person name="Koren S."/>
            <person name="Silverstein K.A.T."/>
            <person name="Beckman K.B."/>
            <person name="Gohl D.M."/>
        </authorList>
    </citation>
    <scope>NUCLEOTIDE SEQUENCE</scope>
    <source>
        <strain evidence="1">Duluth1</strain>
        <tissue evidence="1">Whole animal</tissue>
    </source>
</reference>
<name>A0A9D4RGK6_DREPO</name>
<gene>
    <name evidence="1" type="ORF">DPMN_028906</name>
</gene>
<evidence type="ECO:0000313" key="2">
    <source>
        <dbReference type="Proteomes" id="UP000828390"/>
    </source>
</evidence>